<dbReference type="AlphaFoldDB" id="A0A328B9K7"/>
<organism evidence="6 7">
    <name type="scientific">Phenylobacterium kunshanense</name>
    <dbReference type="NCBI Taxonomy" id="1445034"/>
    <lineage>
        <taxon>Bacteria</taxon>
        <taxon>Pseudomonadati</taxon>
        <taxon>Pseudomonadota</taxon>
        <taxon>Alphaproteobacteria</taxon>
        <taxon>Caulobacterales</taxon>
        <taxon>Caulobacteraceae</taxon>
        <taxon>Phenylobacterium</taxon>
    </lineage>
</organism>
<dbReference type="RefSeq" id="WP_111277566.1">
    <property type="nucleotide sequence ID" value="NZ_QFYS01000009.1"/>
</dbReference>
<dbReference type="Gene3D" id="2.30.30.40">
    <property type="entry name" value="SH3 Domains"/>
    <property type="match status" value="1"/>
</dbReference>
<dbReference type="InterPro" id="IPR000064">
    <property type="entry name" value="NLP_P60_dom"/>
</dbReference>
<keyword evidence="4" id="KW-0788">Thiol protease</keyword>
<dbReference type="Gene3D" id="3.90.1720.10">
    <property type="entry name" value="endopeptidase domain like (from Nostoc punctiforme)"/>
    <property type="match status" value="1"/>
</dbReference>
<evidence type="ECO:0000313" key="6">
    <source>
        <dbReference type="EMBL" id="RAK63131.1"/>
    </source>
</evidence>
<keyword evidence="3" id="KW-0378">Hydrolase</keyword>
<dbReference type="OrthoDB" id="9813368at2"/>
<proteinExistence type="inferred from homology"/>
<comment type="similarity">
    <text evidence="1">Belongs to the peptidase C40 family.</text>
</comment>
<dbReference type="PROSITE" id="PS51935">
    <property type="entry name" value="NLPC_P60"/>
    <property type="match status" value="1"/>
</dbReference>
<dbReference type="GO" id="GO:0008234">
    <property type="term" value="F:cysteine-type peptidase activity"/>
    <property type="evidence" value="ECO:0007669"/>
    <property type="project" value="UniProtKB-KW"/>
</dbReference>
<dbReference type="InterPro" id="IPR051794">
    <property type="entry name" value="PG_Endopeptidase_C40"/>
</dbReference>
<dbReference type="PANTHER" id="PTHR47359">
    <property type="entry name" value="PEPTIDOGLYCAN DL-ENDOPEPTIDASE CWLO"/>
    <property type="match status" value="1"/>
</dbReference>
<reference evidence="6 7" key="1">
    <citation type="submission" date="2018-05" db="EMBL/GenBank/DDBJ databases">
        <authorList>
            <person name="Lanie J.A."/>
            <person name="Ng W.-L."/>
            <person name="Kazmierczak K.M."/>
            <person name="Andrzejewski T.M."/>
            <person name="Davidsen T.M."/>
            <person name="Wayne K.J."/>
            <person name="Tettelin H."/>
            <person name="Glass J.I."/>
            <person name="Rusch D."/>
            <person name="Podicherti R."/>
            <person name="Tsui H.-C.T."/>
            <person name="Winkler M.E."/>
        </authorList>
    </citation>
    <scope>NUCLEOTIDE SEQUENCE [LARGE SCALE GENOMIC DNA]</scope>
    <source>
        <strain evidence="6 7">BUT-10</strain>
    </source>
</reference>
<dbReference type="SUPFAM" id="SSF54001">
    <property type="entry name" value="Cysteine proteinases"/>
    <property type="match status" value="1"/>
</dbReference>
<evidence type="ECO:0000313" key="7">
    <source>
        <dbReference type="Proteomes" id="UP000249524"/>
    </source>
</evidence>
<accession>A0A328B9K7</accession>
<sequence length="251" mass="26919">MVHSSPSADAEAVSELLYNEAVRVEETHNGWARVVALADGYAGWVTAESLVDDLARGSAGTPLRCHALASFGYEQADLKGPSTWVSFGTAIEVVGEARVRAPGTGEDVQLLRDAHGLWFPAVHFGPLRDLPDFVPLARQFVGTPYLWGGRTSHGLDCSALVQLALNQCGRDCPRDTSEQVEAVGRAVPDAQLGDLLPGDLVFWPGHVAIHVADGHAVHADGGGMVVQIEPIEMIARNRKHAVADMRVRRPI</sequence>
<dbReference type="GO" id="GO:0006508">
    <property type="term" value="P:proteolysis"/>
    <property type="evidence" value="ECO:0007669"/>
    <property type="project" value="UniProtKB-KW"/>
</dbReference>
<evidence type="ECO:0000259" key="5">
    <source>
        <dbReference type="PROSITE" id="PS51935"/>
    </source>
</evidence>
<keyword evidence="7" id="KW-1185">Reference proteome</keyword>
<evidence type="ECO:0000256" key="1">
    <source>
        <dbReference type="ARBA" id="ARBA00007074"/>
    </source>
</evidence>
<dbReference type="InterPro" id="IPR041382">
    <property type="entry name" value="SH3_16"/>
</dbReference>
<evidence type="ECO:0000256" key="2">
    <source>
        <dbReference type="ARBA" id="ARBA00022670"/>
    </source>
</evidence>
<dbReference type="Pfam" id="PF18348">
    <property type="entry name" value="SH3_16"/>
    <property type="match status" value="1"/>
</dbReference>
<protein>
    <submittedName>
        <fullName evidence="6">Peptidase P60</fullName>
    </submittedName>
</protein>
<evidence type="ECO:0000256" key="3">
    <source>
        <dbReference type="ARBA" id="ARBA00022801"/>
    </source>
</evidence>
<name>A0A328B9K7_9CAUL</name>
<keyword evidence="2" id="KW-0645">Protease</keyword>
<dbReference type="EMBL" id="QFYS01000009">
    <property type="protein sequence ID" value="RAK63131.1"/>
    <property type="molecule type" value="Genomic_DNA"/>
</dbReference>
<feature type="domain" description="NlpC/P60" evidence="5">
    <location>
        <begin position="127"/>
        <end position="248"/>
    </location>
</feature>
<dbReference type="Pfam" id="PF00877">
    <property type="entry name" value="NLPC_P60"/>
    <property type="match status" value="1"/>
</dbReference>
<dbReference type="PANTHER" id="PTHR47359:SF3">
    <property type="entry name" value="NLP_P60 DOMAIN-CONTAINING PROTEIN-RELATED"/>
    <property type="match status" value="1"/>
</dbReference>
<comment type="caution">
    <text evidence="6">The sequence shown here is derived from an EMBL/GenBank/DDBJ whole genome shotgun (WGS) entry which is preliminary data.</text>
</comment>
<evidence type="ECO:0000256" key="4">
    <source>
        <dbReference type="ARBA" id="ARBA00022807"/>
    </source>
</evidence>
<gene>
    <name evidence="6" type="ORF">DJ019_17850</name>
</gene>
<dbReference type="Proteomes" id="UP000249524">
    <property type="component" value="Unassembled WGS sequence"/>
</dbReference>
<dbReference type="InterPro" id="IPR038765">
    <property type="entry name" value="Papain-like_cys_pep_sf"/>
</dbReference>